<protein>
    <submittedName>
        <fullName evidence="1">Uncharacterized protein</fullName>
    </submittedName>
</protein>
<keyword evidence="2" id="KW-1185">Reference proteome</keyword>
<comment type="caution">
    <text evidence="1">The sequence shown here is derived from an EMBL/GenBank/DDBJ whole genome shotgun (WGS) entry which is preliminary data.</text>
</comment>
<proteinExistence type="predicted"/>
<name>A0A1S1NIR5_9MYCO</name>
<dbReference type="RefSeq" id="WP_071026678.1">
    <property type="nucleotide sequence ID" value="NZ_MLQM01000066.1"/>
</dbReference>
<dbReference type="AlphaFoldDB" id="A0A1S1NIR5"/>
<evidence type="ECO:0000313" key="2">
    <source>
        <dbReference type="Proteomes" id="UP000179734"/>
    </source>
</evidence>
<organism evidence="1 2">
    <name type="scientific">Mycobacterium talmoniae</name>
    <dbReference type="NCBI Taxonomy" id="1858794"/>
    <lineage>
        <taxon>Bacteria</taxon>
        <taxon>Bacillati</taxon>
        <taxon>Actinomycetota</taxon>
        <taxon>Actinomycetes</taxon>
        <taxon>Mycobacteriales</taxon>
        <taxon>Mycobacteriaceae</taxon>
        <taxon>Mycobacterium</taxon>
    </lineage>
</organism>
<dbReference type="Proteomes" id="UP000179734">
    <property type="component" value="Unassembled WGS sequence"/>
</dbReference>
<gene>
    <name evidence="1" type="ORF">BKN37_13685</name>
</gene>
<evidence type="ECO:0000313" key="1">
    <source>
        <dbReference type="EMBL" id="OHV03719.1"/>
    </source>
</evidence>
<sequence length="92" mass="10328">MAGSYNHVVADDGQLLVNEQLQSMLECCSGDVYEAIAEMYGMIWWLADQNTLDRTQSPEGWTAAEWVERARQSYHRGLDASPGVNGRHPVED</sequence>
<reference evidence="1 2" key="1">
    <citation type="submission" date="2016-10" db="EMBL/GenBank/DDBJ databases">
        <title>Genome sequence of Mycobacterium talmonii.</title>
        <authorList>
            <person name="Greninger A.L."/>
            <person name="Elliott B."/>
            <person name="Vasireddy S."/>
            <person name="Vasireddy R."/>
        </authorList>
    </citation>
    <scope>NUCLEOTIDE SEQUENCE [LARGE SCALE GENOMIC DNA]</scope>
    <source>
        <strain evidence="2">NE-TNMC-100812</strain>
    </source>
</reference>
<accession>A0A1S1NIR5</accession>
<dbReference type="EMBL" id="MLQM01000066">
    <property type="protein sequence ID" value="OHV03719.1"/>
    <property type="molecule type" value="Genomic_DNA"/>
</dbReference>